<organism evidence="5 6">
    <name type="scientific">Microvenator marinus</name>
    <dbReference type="NCBI Taxonomy" id="2600177"/>
    <lineage>
        <taxon>Bacteria</taxon>
        <taxon>Deltaproteobacteria</taxon>
        <taxon>Bradymonadales</taxon>
        <taxon>Microvenatoraceae</taxon>
        <taxon>Microvenator</taxon>
    </lineage>
</organism>
<dbReference type="KEGG" id="bbae:FRD01_00800"/>
<feature type="domain" description="Ketoreductase" evidence="4">
    <location>
        <begin position="2"/>
        <end position="175"/>
    </location>
</feature>
<protein>
    <submittedName>
        <fullName evidence="5">SDR family NAD(P)-dependent oxidoreductase</fullName>
    </submittedName>
</protein>
<dbReference type="InterPro" id="IPR057326">
    <property type="entry name" value="KR_dom"/>
</dbReference>
<gene>
    <name evidence="5" type="ORF">FRD01_00800</name>
</gene>
<evidence type="ECO:0000313" key="5">
    <source>
        <dbReference type="EMBL" id="QED25823.1"/>
    </source>
</evidence>
<dbReference type="PROSITE" id="PS00061">
    <property type="entry name" value="ADH_SHORT"/>
    <property type="match status" value="1"/>
</dbReference>
<dbReference type="AlphaFoldDB" id="A0A5B8XP76"/>
<evidence type="ECO:0000313" key="6">
    <source>
        <dbReference type="Proteomes" id="UP000321595"/>
    </source>
</evidence>
<comment type="similarity">
    <text evidence="1 3">Belongs to the short-chain dehydrogenases/reductases (SDR) family.</text>
</comment>
<dbReference type="EMBL" id="CP042467">
    <property type="protein sequence ID" value="QED25823.1"/>
    <property type="molecule type" value="Genomic_DNA"/>
</dbReference>
<dbReference type="OrthoDB" id="9810908at2"/>
<dbReference type="Gene3D" id="3.40.50.720">
    <property type="entry name" value="NAD(P)-binding Rossmann-like Domain"/>
    <property type="match status" value="1"/>
</dbReference>
<reference evidence="5 6" key="1">
    <citation type="submission" date="2019-08" db="EMBL/GenBank/DDBJ databases">
        <authorList>
            <person name="Liang Q."/>
        </authorList>
    </citation>
    <scope>NUCLEOTIDE SEQUENCE [LARGE SCALE GENOMIC DNA]</scope>
    <source>
        <strain evidence="5 6">V1718</strain>
    </source>
</reference>
<evidence type="ECO:0000256" key="3">
    <source>
        <dbReference type="RuleBase" id="RU000363"/>
    </source>
</evidence>
<dbReference type="PRINTS" id="PR00081">
    <property type="entry name" value="GDHRDH"/>
</dbReference>
<dbReference type="Proteomes" id="UP000321595">
    <property type="component" value="Chromosome"/>
</dbReference>
<evidence type="ECO:0000259" key="4">
    <source>
        <dbReference type="SMART" id="SM00822"/>
    </source>
</evidence>
<dbReference type="PRINTS" id="PR00080">
    <property type="entry name" value="SDRFAMILY"/>
</dbReference>
<dbReference type="Pfam" id="PF00106">
    <property type="entry name" value="adh_short"/>
    <property type="match status" value="1"/>
</dbReference>
<name>A0A5B8XP76_9DELT</name>
<dbReference type="InterPro" id="IPR002347">
    <property type="entry name" value="SDR_fam"/>
</dbReference>
<proteinExistence type="inferred from homology"/>
<dbReference type="PANTHER" id="PTHR43669">
    <property type="entry name" value="5-KETO-D-GLUCONATE 5-REDUCTASE"/>
    <property type="match status" value="1"/>
</dbReference>
<evidence type="ECO:0000256" key="2">
    <source>
        <dbReference type="ARBA" id="ARBA00023002"/>
    </source>
</evidence>
<dbReference type="GO" id="GO:0016491">
    <property type="term" value="F:oxidoreductase activity"/>
    <property type="evidence" value="ECO:0007669"/>
    <property type="project" value="UniProtKB-KW"/>
</dbReference>
<accession>A0A5B8XP76</accession>
<sequence length="222" mass="23397">MKNVIITGASGSLGSAVVERFLEASWRVIAVDREPNAAKADSVHHLSADLSDFDAVENLFTEVDKLGEVDAVVHCAGGFRFSNTDQISNDDIDFLLNANFKSSVLVARESLKRLKASGRGHLVFISSVTSLGPGAGVGVYGASKAAINALVDGIAAEVKDSGINVHAVLPSIIDTAPNRKDMPDADHDTWVKTQDLAEVIFALTTPAFKAVRKSLIPVTAGT</sequence>
<dbReference type="SUPFAM" id="SSF51735">
    <property type="entry name" value="NAD(P)-binding Rossmann-fold domains"/>
    <property type="match status" value="1"/>
</dbReference>
<dbReference type="InterPro" id="IPR020904">
    <property type="entry name" value="Sc_DH/Rdtase_CS"/>
</dbReference>
<dbReference type="PANTHER" id="PTHR43669:SF3">
    <property type="entry name" value="ALCOHOL DEHYDROGENASE, PUTATIVE (AFU_ORTHOLOGUE AFUA_3G03445)-RELATED"/>
    <property type="match status" value="1"/>
</dbReference>
<evidence type="ECO:0000256" key="1">
    <source>
        <dbReference type="ARBA" id="ARBA00006484"/>
    </source>
</evidence>
<dbReference type="InterPro" id="IPR036291">
    <property type="entry name" value="NAD(P)-bd_dom_sf"/>
</dbReference>
<dbReference type="SMART" id="SM00822">
    <property type="entry name" value="PKS_KR"/>
    <property type="match status" value="1"/>
</dbReference>
<dbReference type="RefSeq" id="WP_146956733.1">
    <property type="nucleotide sequence ID" value="NZ_CP042467.1"/>
</dbReference>
<keyword evidence="6" id="KW-1185">Reference proteome</keyword>
<keyword evidence="2" id="KW-0560">Oxidoreductase</keyword>